<feature type="transmembrane region" description="Helical" evidence="1">
    <location>
        <begin position="37"/>
        <end position="56"/>
    </location>
</feature>
<keyword evidence="1" id="KW-1133">Transmembrane helix</keyword>
<dbReference type="KEGG" id="sace:GIY23_12950"/>
<dbReference type="Proteomes" id="UP000371041">
    <property type="component" value="Chromosome"/>
</dbReference>
<protein>
    <submittedName>
        <fullName evidence="2">Uncharacterized protein</fullName>
    </submittedName>
</protein>
<evidence type="ECO:0000313" key="2">
    <source>
        <dbReference type="EMBL" id="QGK70310.1"/>
    </source>
</evidence>
<evidence type="ECO:0000313" key="3">
    <source>
        <dbReference type="Proteomes" id="UP000371041"/>
    </source>
</evidence>
<keyword evidence="1" id="KW-0812">Transmembrane</keyword>
<dbReference type="AlphaFoldDB" id="A0A5Q3Q905"/>
<name>A0A5Q3Q905_9PSEU</name>
<feature type="transmembrane region" description="Helical" evidence="1">
    <location>
        <begin position="68"/>
        <end position="90"/>
    </location>
</feature>
<keyword evidence="1" id="KW-0472">Membrane</keyword>
<organism evidence="2 3">
    <name type="scientific">Allosaccharopolyspora coralli</name>
    <dbReference type="NCBI Taxonomy" id="2665642"/>
    <lineage>
        <taxon>Bacteria</taxon>
        <taxon>Bacillati</taxon>
        <taxon>Actinomycetota</taxon>
        <taxon>Actinomycetes</taxon>
        <taxon>Pseudonocardiales</taxon>
        <taxon>Pseudonocardiaceae</taxon>
        <taxon>Allosaccharopolyspora</taxon>
    </lineage>
</organism>
<dbReference type="RefSeq" id="WP_154076894.1">
    <property type="nucleotide sequence ID" value="NZ_CP045929.1"/>
</dbReference>
<accession>A0A5Q3Q905</accession>
<sequence length="152" mass="16741">MTGLVVGLGAAFAAGLGRPGTDTNVHGPRDTRQQDRAAGLAIALTTWLALVLALGLGDGLASDAVPVLVYLLNAGFAFTAAIAFTVWFTVTQTWPMLVSQIILALRRRTPWRLMRFLEDARTRHVLRTVGPVYQFRHAKLQDRLARRHQTRP</sequence>
<evidence type="ECO:0000256" key="1">
    <source>
        <dbReference type="SAM" id="Phobius"/>
    </source>
</evidence>
<keyword evidence="3" id="KW-1185">Reference proteome</keyword>
<reference evidence="3" key="1">
    <citation type="submission" date="2019-11" db="EMBL/GenBank/DDBJ databases">
        <title>The complete genome sequence of Saccharopolyspora sp. E2A.</title>
        <authorList>
            <person name="Zhang G."/>
        </authorList>
    </citation>
    <scope>NUCLEOTIDE SEQUENCE [LARGE SCALE GENOMIC DNA]</scope>
    <source>
        <strain evidence="3">E2A</strain>
    </source>
</reference>
<gene>
    <name evidence="2" type="ORF">GIY23_12950</name>
</gene>
<proteinExistence type="predicted"/>
<dbReference type="EMBL" id="CP045929">
    <property type="protein sequence ID" value="QGK70310.1"/>
    <property type="molecule type" value="Genomic_DNA"/>
</dbReference>